<accession>A0A3S5C456</accession>
<dbReference type="AlphaFoldDB" id="A0A3S5C456"/>
<reference evidence="1" key="1">
    <citation type="submission" date="2018-11" db="EMBL/GenBank/DDBJ databases">
        <authorList>
            <consortium name="Pathogen Informatics"/>
        </authorList>
    </citation>
    <scope>NUCLEOTIDE SEQUENCE</scope>
</reference>
<gene>
    <name evidence="1" type="ORF">PXEA_LOCUS27507</name>
</gene>
<evidence type="ECO:0000313" key="2">
    <source>
        <dbReference type="Proteomes" id="UP000784294"/>
    </source>
</evidence>
<organism evidence="1 2">
    <name type="scientific">Protopolystoma xenopodis</name>
    <dbReference type="NCBI Taxonomy" id="117903"/>
    <lineage>
        <taxon>Eukaryota</taxon>
        <taxon>Metazoa</taxon>
        <taxon>Spiralia</taxon>
        <taxon>Lophotrochozoa</taxon>
        <taxon>Platyhelminthes</taxon>
        <taxon>Monogenea</taxon>
        <taxon>Polyopisthocotylea</taxon>
        <taxon>Polystomatidea</taxon>
        <taxon>Polystomatidae</taxon>
        <taxon>Protopolystoma</taxon>
    </lineage>
</organism>
<name>A0A3S5C456_9PLAT</name>
<dbReference type="EMBL" id="CAAALY010246932">
    <property type="protein sequence ID" value="VEL34067.1"/>
    <property type="molecule type" value="Genomic_DNA"/>
</dbReference>
<protein>
    <submittedName>
        <fullName evidence="1">Uncharacterized protein</fullName>
    </submittedName>
</protein>
<comment type="caution">
    <text evidence="1">The sequence shown here is derived from an EMBL/GenBank/DDBJ whole genome shotgun (WGS) entry which is preliminary data.</text>
</comment>
<proteinExistence type="predicted"/>
<dbReference type="Proteomes" id="UP000784294">
    <property type="component" value="Unassembled WGS sequence"/>
</dbReference>
<sequence>MWDVLICWPIVLPQHDPMLADLFAFVSTHATHVCLEGGRTRHVHVFLEDNLQPCLACSPPPGFTLYPHVCPDGLVCGYAVAVPQTVCSVSCHDRTCERKTLARGDPNNRSEAHMHRD</sequence>
<keyword evidence="2" id="KW-1185">Reference proteome</keyword>
<evidence type="ECO:0000313" key="1">
    <source>
        <dbReference type="EMBL" id="VEL34067.1"/>
    </source>
</evidence>